<name>A0A0M0K0B5_9EUKA</name>
<reference evidence="4" key="2">
    <citation type="journal article" date="2015" name="PLoS Genet.">
        <title>Genome Sequence and Transcriptome Analyses of Chrysochromulina tobin: Metabolic Tools for Enhanced Algal Fitness in the Prominent Order Prymnesiales (Haptophyceae).</title>
        <authorList>
            <person name="Hovde B.T."/>
            <person name="Deodato C.R."/>
            <person name="Hunsperger H.M."/>
            <person name="Ryken S.A."/>
            <person name="Yost W."/>
            <person name="Jha R.K."/>
            <person name="Patterson J."/>
            <person name="Monnat R.J. Jr."/>
            <person name="Barlow S.B."/>
            <person name="Starkenburg S.R."/>
            <person name="Cattolico R.A."/>
        </authorList>
    </citation>
    <scope>NUCLEOTIDE SEQUENCE</scope>
    <source>
        <strain evidence="4">CCMP291</strain>
    </source>
</reference>
<reference evidence="2" key="1">
    <citation type="submission" date="2014-12" db="EMBL/GenBank/DDBJ databases">
        <title>Draft genome of the oleaginous, mixotrophic haptophyte, Chrysochromulina tobin.</title>
        <authorList>
            <person name="Hovde B.T."/>
            <person name="Starkenburg S.R."/>
            <person name="Cattolico R.A."/>
        </authorList>
    </citation>
    <scope>NUCLEOTIDE SEQUENCE</scope>
    <source>
        <strain evidence="2">CCMP291</strain>
    </source>
</reference>
<dbReference type="AlphaFoldDB" id="A0A0M0K0B5"/>
<comment type="caution">
    <text evidence="2">The sequence shown here is derived from an EMBL/GenBank/DDBJ whole genome shotgun (WGS) entry which is preliminary data.</text>
</comment>
<evidence type="ECO:0000313" key="2">
    <source>
        <dbReference type="EMBL" id="KOO32249.1"/>
    </source>
</evidence>
<accession>A0A0M0K0B5</accession>
<gene>
    <name evidence="3" type="ORF">Ctob_011373</name>
    <name evidence="2" type="ORF">Ctob_012022</name>
</gene>
<evidence type="ECO:0000256" key="1">
    <source>
        <dbReference type="SAM" id="MobiDB-lite"/>
    </source>
</evidence>
<dbReference type="Proteomes" id="UP000037460">
    <property type="component" value="Unassembled WGS sequence"/>
</dbReference>
<evidence type="ECO:0000313" key="4">
    <source>
        <dbReference type="Proteomes" id="UP000037460"/>
    </source>
</evidence>
<keyword evidence="4" id="KW-1185">Reference proteome</keyword>
<protein>
    <submittedName>
        <fullName evidence="2">Uncharacterized protein</fullName>
    </submittedName>
</protein>
<feature type="compositionally biased region" description="Basic and acidic residues" evidence="1">
    <location>
        <begin position="151"/>
        <end position="171"/>
    </location>
</feature>
<proteinExistence type="predicted"/>
<dbReference type="EMBL" id="JWZX01001635">
    <property type="protein sequence ID" value="KOO32981.1"/>
    <property type="molecule type" value="Genomic_DNA"/>
</dbReference>
<evidence type="ECO:0000313" key="3">
    <source>
        <dbReference type="EMBL" id="KOO32981.1"/>
    </source>
</evidence>
<sequence length="211" mass="22609">MRYGKSSGVLEIDPAVRRSSGQSLKKAAPGAPFGWTSEGTPYIGTQYCIQASPQGFKFASLSTRNGNSNYYWKPLNGLSATVALSALETHGAVDHLCAGESRLPLRDIMSPVQIAKVRAVFVGLLGADVVASFESVADTPDAPLSAPSSEVKPEVKEDASEEKQRSRTGEKRKARMAMVDEIKRTKQSEDRHGGKRATAKSTSEPQPEAAD</sequence>
<organism evidence="2 4">
    <name type="scientific">Chrysochromulina tobinii</name>
    <dbReference type="NCBI Taxonomy" id="1460289"/>
    <lineage>
        <taxon>Eukaryota</taxon>
        <taxon>Haptista</taxon>
        <taxon>Haptophyta</taxon>
        <taxon>Prymnesiophyceae</taxon>
        <taxon>Prymnesiales</taxon>
        <taxon>Chrysochromulinaceae</taxon>
        <taxon>Chrysochromulina</taxon>
    </lineage>
</organism>
<dbReference type="EMBL" id="JWZX01001817">
    <property type="protein sequence ID" value="KOO32249.1"/>
    <property type="molecule type" value="Genomic_DNA"/>
</dbReference>
<dbReference type="OrthoDB" id="10505123at2759"/>
<feature type="compositionally biased region" description="Basic and acidic residues" evidence="1">
    <location>
        <begin position="178"/>
        <end position="192"/>
    </location>
</feature>
<feature type="region of interest" description="Disordered" evidence="1">
    <location>
        <begin position="138"/>
        <end position="211"/>
    </location>
</feature>